<accession>A0A5M3YUL9</accession>
<dbReference type="OrthoDB" id="10376836at2759"/>
<protein>
    <submittedName>
        <fullName evidence="1">Uncharacterized protein</fullName>
    </submittedName>
</protein>
<organism evidence="1 2">
    <name type="scientific">Aspergillus terreus</name>
    <dbReference type="NCBI Taxonomy" id="33178"/>
    <lineage>
        <taxon>Eukaryota</taxon>
        <taxon>Fungi</taxon>
        <taxon>Dikarya</taxon>
        <taxon>Ascomycota</taxon>
        <taxon>Pezizomycotina</taxon>
        <taxon>Eurotiomycetes</taxon>
        <taxon>Eurotiomycetidae</taxon>
        <taxon>Eurotiales</taxon>
        <taxon>Aspergillaceae</taxon>
        <taxon>Aspergillus</taxon>
        <taxon>Aspergillus subgen. Circumdati</taxon>
    </lineage>
</organism>
<dbReference type="AlphaFoldDB" id="A0A5M3YUL9"/>
<reference evidence="1 2" key="1">
    <citation type="submission" date="2020-01" db="EMBL/GenBank/DDBJ databases">
        <title>Aspergillus terreus IFO 6365 whole genome shotgun sequence.</title>
        <authorList>
            <person name="Kanamasa S."/>
            <person name="Takahashi H."/>
        </authorList>
    </citation>
    <scope>NUCLEOTIDE SEQUENCE [LARGE SCALE GENOMIC DNA]</scope>
    <source>
        <strain evidence="1 2">IFO 6365</strain>
    </source>
</reference>
<keyword evidence="2" id="KW-1185">Reference proteome</keyword>
<proteinExistence type="predicted"/>
<evidence type="ECO:0000313" key="1">
    <source>
        <dbReference type="EMBL" id="GFF15784.1"/>
    </source>
</evidence>
<gene>
    <name evidence="1" type="ORF">ATEIFO6365_0004090300</name>
</gene>
<evidence type="ECO:0000313" key="2">
    <source>
        <dbReference type="Proteomes" id="UP000452235"/>
    </source>
</evidence>
<dbReference type="EMBL" id="BLJY01000004">
    <property type="protein sequence ID" value="GFF15784.1"/>
    <property type="molecule type" value="Genomic_DNA"/>
</dbReference>
<dbReference type="Proteomes" id="UP000452235">
    <property type="component" value="Unassembled WGS sequence"/>
</dbReference>
<name>A0A5M3YUL9_ASPTE</name>
<sequence>MRRALLTAVSLTLFSLAALAEIVPYEETLTHRENSIASVRLGINFLGLGPMQASYPTFGECVSLSTCVPYLIPRDDLDLLTCI</sequence>
<dbReference type="VEuPathDB" id="FungiDB:ATEG_04905"/>
<comment type="caution">
    <text evidence="1">The sequence shown here is derived from an EMBL/GenBank/DDBJ whole genome shotgun (WGS) entry which is preliminary data.</text>
</comment>